<dbReference type="Gene3D" id="3.40.50.1010">
    <property type="entry name" value="5'-nuclease"/>
    <property type="match status" value="1"/>
</dbReference>
<comment type="similarity">
    <text evidence="1">Belongs to the MOG1 family.</text>
</comment>
<dbReference type="GO" id="GO:0005634">
    <property type="term" value="C:nucleus"/>
    <property type="evidence" value="ECO:0007669"/>
    <property type="project" value="TreeGrafter"/>
</dbReference>
<evidence type="ECO:0000256" key="1">
    <source>
        <dbReference type="ARBA" id="ARBA00010307"/>
    </source>
</evidence>
<keyword evidence="2" id="KW-0813">Transport</keyword>
<dbReference type="InterPro" id="IPR016123">
    <property type="entry name" value="Mog1/PsbP_a/b/a-sand"/>
</dbReference>
<protein>
    <recommendedName>
        <fullName evidence="7">NYN domain-containing protein</fullName>
    </recommendedName>
</protein>
<sequence length="724" mass="79160">MPSSAETASNWDFTSVLNLLRSPAYNGREQSHLVGHTNVPATFEKDDTKKSASDSDASYPRLGDFGPLWDLLGRGSSPDVKTEQSQAPRATCAEQQKCNPIQILKRPLANAKSAEHTIEQTSRPAPRPILGSNAYEAQLPKKKAVAENSTACQNPQSKASDASSSESSAEAESDGNFSVFDPPLLKNRGAVSFIPLQVCTTASNAEPCDTPPSSFDELDGSLTAETVKSLPTGPIRAQPIAYKSAADRKVGLLTKLLKKFPEYAEAVAQVGRSQSTKSNDQASRPIHVFVDMSNIMVGFHDSVKLARNIPVKTRIRRLPLSFQNFSLILERGRPAAKRVLVGSDRFAAIDESQKLGYEANILNRVHKVKHVTRRQSKYRKNPRVSSQEGGSGSETNDAPEERWVEQGVDEILHLKILESLVDTDEPATIVLATGDAAEAEYSGGFMKMVERALQRGWNVELITFRSPFEYCVVRDLRLSPTASPALKENNYVQQDDMATFTEQPFYGGAIQGIIPEGWVDGSSLREIPDHQELFLSPTTLSSFIVEVNQRVTQEQALSTLDTQAAVRGGIPATHETIDKAAVMYHLRDLCDEDDTLQVIIPATAVTPAKIPASARAHAYKGVVQMTTPKRQRRDTNTGRIPVSVGGAAAGSSADGPQTSRVTVHYLLVRLEAQESDLLIFFNVPHDEFDLSGDPRGLSKEEEVATEAIDRLVQTLEVRDWGLFA</sequence>
<feature type="compositionally biased region" description="Basic and acidic residues" evidence="4">
    <location>
        <begin position="43"/>
        <end position="53"/>
    </location>
</feature>
<dbReference type="InterPro" id="IPR007681">
    <property type="entry name" value="Mog1"/>
</dbReference>
<comment type="caution">
    <text evidence="5">The sequence shown here is derived from an EMBL/GenBank/DDBJ whole genome shotgun (WGS) entry which is preliminary data.</text>
</comment>
<feature type="compositionally biased region" description="Low complexity" evidence="4">
    <location>
        <begin position="642"/>
        <end position="653"/>
    </location>
</feature>
<evidence type="ECO:0000256" key="4">
    <source>
        <dbReference type="SAM" id="MobiDB-lite"/>
    </source>
</evidence>
<feature type="region of interest" description="Disordered" evidence="4">
    <location>
        <begin position="109"/>
        <end position="131"/>
    </location>
</feature>
<evidence type="ECO:0000313" key="5">
    <source>
        <dbReference type="EMBL" id="GAQ02922.1"/>
    </source>
</evidence>
<proteinExistence type="inferred from homology"/>
<dbReference type="CDD" id="cd18724">
    <property type="entry name" value="PIN_LabA-like"/>
    <property type="match status" value="1"/>
</dbReference>
<gene>
    <name evidence="5" type="ORF">ALT_0243</name>
</gene>
<reference evidence="5 6" key="1">
    <citation type="submission" date="2015-11" db="EMBL/GenBank/DDBJ databases">
        <title>Aspergillus lentulus strain IFM 54703T.</title>
        <authorList>
            <person name="Kusuya Y."/>
            <person name="Sakai K."/>
            <person name="Kamei K."/>
            <person name="Takahashi H."/>
            <person name="Yaguchi T."/>
        </authorList>
    </citation>
    <scope>NUCLEOTIDE SEQUENCE [LARGE SCALE GENOMIC DNA]</scope>
    <source>
        <strain evidence="5 6">IFM 54703</strain>
    </source>
</reference>
<dbReference type="GO" id="GO:0031267">
    <property type="term" value="F:small GTPase binding"/>
    <property type="evidence" value="ECO:0007669"/>
    <property type="project" value="TreeGrafter"/>
</dbReference>
<feature type="compositionally biased region" description="Polar residues" evidence="4">
    <location>
        <begin position="147"/>
        <end position="158"/>
    </location>
</feature>
<evidence type="ECO:0000256" key="2">
    <source>
        <dbReference type="ARBA" id="ARBA00022448"/>
    </source>
</evidence>
<dbReference type="PANTHER" id="PTHR15837:SF0">
    <property type="entry name" value="RAN GUANINE NUCLEOTIDE RELEASE FACTOR"/>
    <property type="match status" value="1"/>
</dbReference>
<feature type="compositionally biased region" description="Low complexity" evidence="4">
    <location>
        <begin position="159"/>
        <end position="170"/>
    </location>
</feature>
<name>A0AAN4PAI1_ASPLE</name>
<feature type="region of interest" description="Disordered" evidence="4">
    <location>
        <begin position="627"/>
        <end position="656"/>
    </location>
</feature>
<dbReference type="SUPFAM" id="SSF55724">
    <property type="entry name" value="Mog1p/PsbP-like"/>
    <property type="match status" value="1"/>
</dbReference>
<dbReference type="PANTHER" id="PTHR15837">
    <property type="entry name" value="RAN GUANINE NUCLEOTIDE RELEASE FACTOR"/>
    <property type="match status" value="1"/>
</dbReference>
<evidence type="ECO:0000313" key="6">
    <source>
        <dbReference type="Proteomes" id="UP000051487"/>
    </source>
</evidence>
<feature type="region of interest" description="Disordered" evidence="4">
    <location>
        <begin position="145"/>
        <end position="178"/>
    </location>
</feature>
<accession>A0AAN4PAI1</accession>
<keyword evidence="3" id="KW-0653">Protein transport</keyword>
<dbReference type="AlphaFoldDB" id="A0AAN4PAI1"/>
<feature type="region of interest" description="Disordered" evidence="4">
    <location>
        <begin position="372"/>
        <end position="401"/>
    </location>
</feature>
<dbReference type="Gene3D" id="3.40.1000.10">
    <property type="entry name" value="Mog1/PsbP, alpha/beta/alpha sandwich"/>
    <property type="match status" value="1"/>
</dbReference>
<dbReference type="GO" id="GO:0005085">
    <property type="term" value="F:guanyl-nucleotide exchange factor activity"/>
    <property type="evidence" value="ECO:0007669"/>
    <property type="project" value="TreeGrafter"/>
</dbReference>
<feature type="compositionally biased region" description="Basic residues" evidence="4">
    <location>
        <begin position="372"/>
        <end position="382"/>
    </location>
</feature>
<feature type="region of interest" description="Disordered" evidence="4">
    <location>
        <begin position="36"/>
        <end position="61"/>
    </location>
</feature>
<organism evidence="5 6">
    <name type="scientific">Aspergillus lentulus</name>
    <dbReference type="NCBI Taxonomy" id="293939"/>
    <lineage>
        <taxon>Eukaryota</taxon>
        <taxon>Fungi</taxon>
        <taxon>Dikarya</taxon>
        <taxon>Ascomycota</taxon>
        <taxon>Pezizomycotina</taxon>
        <taxon>Eurotiomycetes</taxon>
        <taxon>Eurotiomycetidae</taxon>
        <taxon>Eurotiales</taxon>
        <taxon>Aspergillaceae</taxon>
        <taxon>Aspergillus</taxon>
        <taxon>Aspergillus subgen. Fumigati</taxon>
    </lineage>
</organism>
<dbReference type="EMBL" id="BCLY01000001">
    <property type="protein sequence ID" value="GAQ02922.1"/>
    <property type="molecule type" value="Genomic_DNA"/>
</dbReference>
<feature type="region of interest" description="Disordered" evidence="4">
    <location>
        <begin position="73"/>
        <end position="94"/>
    </location>
</feature>
<evidence type="ECO:0008006" key="7">
    <source>
        <dbReference type="Google" id="ProtNLM"/>
    </source>
</evidence>
<dbReference type="Proteomes" id="UP000051487">
    <property type="component" value="Unassembled WGS sequence"/>
</dbReference>
<feature type="compositionally biased region" description="Polar residues" evidence="4">
    <location>
        <begin position="383"/>
        <end position="396"/>
    </location>
</feature>
<evidence type="ECO:0000256" key="3">
    <source>
        <dbReference type="ARBA" id="ARBA00022927"/>
    </source>
</evidence>
<feature type="compositionally biased region" description="Polar residues" evidence="4">
    <location>
        <begin position="83"/>
        <end position="94"/>
    </location>
</feature>
<dbReference type="Pfam" id="PF04603">
    <property type="entry name" value="Mog1"/>
    <property type="match status" value="1"/>
</dbReference>
<dbReference type="GO" id="GO:0006606">
    <property type="term" value="P:protein import into nucleus"/>
    <property type="evidence" value="ECO:0007669"/>
    <property type="project" value="TreeGrafter"/>
</dbReference>